<dbReference type="EMBL" id="JACEEZ010026408">
    <property type="protein sequence ID" value="KAG0692942.1"/>
    <property type="molecule type" value="Genomic_DNA"/>
</dbReference>
<comment type="caution">
    <text evidence="2">The sequence shown here is derived from an EMBL/GenBank/DDBJ whole genome shotgun (WGS) entry which is preliminary data.</text>
</comment>
<feature type="compositionally biased region" description="Basic and acidic residues" evidence="1">
    <location>
        <begin position="130"/>
        <end position="155"/>
    </location>
</feature>
<gene>
    <name evidence="2" type="ORF">GWK47_027699</name>
</gene>
<organism evidence="2 3">
    <name type="scientific">Chionoecetes opilio</name>
    <name type="common">Atlantic snow crab</name>
    <name type="synonym">Cancer opilio</name>
    <dbReference type="NCBI Taxonomy" id="41210"/>
    <lineage>
        <taxon>Eukaryota</taxon>
        <taxon>Metazoa</taxon>
        <taxon>Ecdysozoa</taxon>
        <taxon>Arthropoda</taxon>
        <taxon>Crustacea</taxon>
        <taxon>Multicrustacea</taxon>
        <taxon>Malacostraca</taxon>
        <taxon>Eumalacostraca</taxon>
        <taxon>Eucarida</taxon>
        <taxon>Decapoda</taxon>
        <taxon>Pleocyemata</taxon>
        <taxon>Brachyura</taxon>
        <taxon>Eubrachyura</taxon>
        <taxon>Majoidea</taxon>
        <taxon>Majidae</taxon>
        <taxon>Chionoecetes</taxon>
    </lineage>
</organism>
<name>A0A8J8W963_CHIOP</name>
<evidence type="ECO:0000313" key="2">
    <source>
        <dbReference type="EMBL" id="KAG0692942.1"/>
    </source>
</evidence>
<reference evidence="2" key="1">
    <citation type="submission" date="2020-07" db="EMBL/GenBank/DDBJ databases">
        <title>The High-quality genome of the commercially important snow crab, Chionoecetes opilio.</title>
        <authorList>
            <person name="Jeong J.-H."/>
            <person name="Ryu S."/>
        </authorList>
    </citation>
    <scope>NUCLEOTIDE SEQUENCE</scope>
    <source>
        <strain evidence="2">MADBK_172401_WGS</strain>
        <tissue evidence="2">Digestive gland</tissue>
    </source>
</reference>
<dbReference type="Proteomes" id="UP000770661">
    <property type="component" value="Unassembled WGS sequence"/>
</dbReference>
<sequence>MLLYYRGKLVGNAVPRLAECPDAPSMDHAIDAAPVSEMQHLSLAYDATPFGVLPFSSEDHQDLHTPVSSVRASNLAEDASFRADLGSDWGPDSANLPAIPCYEVEVTRPLREMAKLYSATILSSVVVKTRPSETKTKTKTRPFETKTKTKIRPSETKTSPPRPRPRSSETKTKTKTRPSETD</sequence>
<feature type="compositionally biased region" description="Basic and acidic residues" evidence="1">
    <location>
        <begin position="166"/>
        <end position="182"/>
    </location>
</feature>
<proteinExistence type="predicted"/>
<accession>A0A8J8W963</accession>
<protein>
    <submittedName>
        <fullName evidence="2">Uncharacterized protein</fullName>
    </submittedName>
</protein>
<dbReference type="AlphaFoldDB" id="A0A8J8W963"/>
<evidence type="ECO:0000256" key="1">
    <source>
        <dbReference type="SAM" id="MobiDB-lite"/>
    </source>
</evidence>
<keyword evidence="3" id="KW-1185">Reference proteome</keyword>
<feature type="region of interest" description="Disordered" evidence="1">
    <location>
        <begin position="129"/>
        <end position="182"/>
    </location>
</feature>
<evidence type="ECO:0000313" key="3">
    <source>
        <dbReference type="Proteomes" id="UP000770661"/>
    </source>
</evidence>